<evidence type="ECO:0000313" key="10">
    <source>
        <dbReference type="Proteomes" id="UP000593890"/>
    </source>
</evidence>
<dbReference type="EC" id="5.4.99.-" evidence="7"/>
<reference evidence="10" key="1">
    <citation type="submission" date="2020-07" db="EMBL/GenBank/DDBJ databases">
        <title>Complete genome sequencing of Clostridia bacterium strain 12CBH8.</title>
        <authorList>
            <person name="Sakamoto M."/>
            <person name="Murakami T."/>
            <person name="Mori H."/>
        </authorList>
    </citation>
    <scope>NUCLEOTIDE SEQUENCE [LARGE SCALE GENOMIC DNA]</scope>
    <source>
        <strain evidence="10">12CBH8</strain>
    </source>
</reference>
<dbReference type="GO" id="GO:0003723">
    <property type="term" value="F:RNA binding"/>
    <property type="evidence" value="ECO:0007669"/>
    <property type="project" value="UniProtKB-KW"/>
</dbReference>
<dbReference type="RefSeq" id="WP_215533037.1">
    <property type="nucleotide sequence ID" value="NZ_AP023321.1"/>
</dbReference>
<evidence type="ECO:0000256" key="4">
    <source>
        <dbReference type="ARBA" id="ARBA00023235"/>
    </source>
</evidence>
<gene>
    <name evidence="9" type="primary">rluD1</name>
    <name evidence="9" type="ORF">C12CBH8_17040</name>
</gene>
<comment type="function">
    <text evidence="7">Responsible for synthesis of pseudouridine from uracil.</text>
</comment>
<dbReference type="PANTHER" id="PTHR21600:SF44">
    <property type="entry name" value="RIBOSOMAL LARGE SUBUNIT PSEUDOURIDINE SYNTHASE D"/>
    <property type="match status" value="1"/>
</dbReference>
<dbReference type="SMART" id="SM00363">
    <property type="entry name" value="S4"/>
    <property type="match status" value="1"/>
</dbReference>
<dbReference type="PANTHER" id="PTHR21600">
    <property type="entry name" value="MITOCHONDRIAL RNA PSEUDOURIDINE SYNTHASE"/>
    <property type="match status" value="1"/>
</dbReference>
<dbReference type="Gene3D" id="3.10.290.10">
    <property type="entry name" value="RNA-binding S4 domain"/>
    <property type="match status" value="1"/>
</dbReference>
<dbReference type="GO" id="GO:0120159">
    <property type="term" value="F:rRNA pseudouridine synthase activity"/>
    <property type="evidence" value="ECO:0007669"/>
    <property type="project" value="UniProtKB-ARBA"/>
</dbReference>
<dbReference type="AlphaFoldDB" id="A0A7I8D4U5"/>
<dbReference type="FunFam" id="3.30.2350.10:FF:000006">
    <property type="entry name" value="Pseudouridine synthase"/>
    <property type="match status" value="1"/>
</dbReference>
<dbReference type="InterPro" id="IPR020103">
    <property type="entry name" value="PsdUridine_synth_cat_dom_sf"/>
</dbReference>
<comment type="similarity">
    <text evidence="2 7">Belongs to the pseudouridine synthase RluA family.</text>
</comment>
<dbReference type="KEGG" id="sman:C12CBH8_17040"/>
<comment type="catalytic activity">
    <reaction evidence="1 7">
        <text>a uridine in RNA = a pseudouridine in RNA</text>
        <dbReference type="Rhea" id="RHEA:48348"/>
        <dbReference type="Rhea" id="RHEA-COMP:12068"/>
        <dbReference type="Rhea" id="RHEA-COMP:12069"/>
        <dbReference type="ChEBI" id="CHEBI:65314"/>
        <dbReference type="ChEBI" id="CHEBI:65315"/>
    </reaction>
</comment>
<dbReference type="CDD" id="cd02869">
    <property type="entry name" value="PseudoU_synth_RluA_like"/>
    <property type="match status" value="1"/>
</dbReference>
<dbReference type="PROSITE" id="PS50889">
    <property type="entry name" value="S4"/>
    <property type="match status" value="1"/>
</dbReference>
<dbReference type="NCBIfam" id="TIGR00005">
    <property type="entry name" value="rluA_subfam"/>
    <property type="match status" value="1"/>
</dbReference>
<organism evidence="9 10">
    <name type="scientific">Solibaculum mannosilyticum</name>
    <dbReference type="NCBI Taxonomy" id="2780922"/>
    <lineage>
        <taxon>Bacteria</taxon>
        <taxon>Bacillati</taxon>
        <taxon>Bacillota</taxon>
        <taxon>Clostridia</taxon>
        <taxon>Eubacteriales</taxon>
        <taxon>Oscillospiraceae</taxon>
        <taxon>Solibaculum</taxon>
    </lineage>
</organism>
<keyword evidence="4 7" id="KW-0413">Isomerase</keyword>
<dbReference type="Gene3D" id="3.30.2350.10">
    <property type="entry name" value="Pseudouridine synthase"/>
    <property type="match status" value="1"/>
</dbReference>
<dbReference type="Pfam" id="PF00849">
    <property type="entry name" value="PseudoU_synth_2"/>
    <property type="match status" value="1"/>
</dbReference>
<dbReference type="Pfam" id="PF01479">
    <property type="entry name" value="S4"/>
    <property type="match status" value="1"/>
</dbReference>
<evidence type="ECO:0000259" key="8">
    <source>
        <dbReference type="SMART" id="SM00363"/>
    </source>
</evidence>
<sequence>METFRLTVGQENQGKRLDVFVSSSVPDLSRSAVQRLVEEGNITINGGKPSKKTQMKTGDTVCVTVPDPVEMEAYPENIPLNVVYEDEDLLVVDKPKGMVVHPAPGNPDGTLVNALLYHCRGNLSGIGGVLRPGVVHRIDKDTSGLLMVAKNDFAHQHLAAQIQAHSFLRLYESVVYGGFRDDQGVVNAPIGRHPTDRKKMAVVPGGREAVTHYEVVERYPGFTHLRLKLETGRTHQIRVHMASLGHPVAGDAVYGPKKVITSLHGQCLHAKVLGFEHPRDGRYLEFSSALPDYFVKFLSDLQKQV</sequence>
<evidence type="ECO:0000256" key="7">
    <source>
        <dbReference type="RuleBase" id="RU362028"/>
    </source>
</evidence>
<keyword evidence="3 6" id="KW-0694">RNA-binding</keyword>
<dbReference type="SUPFAM" id="SSF55120">
    <property type="entry name" value="Pseudouridine synthase"/>
    <property type="match status" value="1"/>
</dbReference>
<keyword evidence="10" id="KW-1185">Reference proteome</keyword>
<accession>A0A7I8D4U5</accession>
<evidence type="ECO:0000256" key="3">
    <source>
        <dbReference type="ARBA" id="ARBA00022884"/>
    </source>
</evidence>
<dbReference type="CDD" id="cd00165">
    <property type="entry name" value="S4"/>
    <property type="match status" value="1"/>
</dbReference>
<evidence type="ECO:0000256" key="5">
    <source>
        <dbReference type="PIRSR" id="PIRSR606225-1"/>
    </source>
</evidence>
<evidence type="ECO:0000256" key="2">
    <source>
        <dbReference type="ARBA" id="ARBA00010876"/>
    </source>
</evidence>
<dbReference type="SUPFAM" id="SSF55174">
    <property type="entry name" value="Alpha-L RNA-binding motif"/>
    <property type="match status" value="1"/>
</dbReference>
<protein>
    <recommendedName>
        <fullName evidence="7">Pseudouridine synthase</fullName>
        <ecNumber evidence="7">5.4.99.-</ecNumber>
    </recommendedName>
</protein>
<evidence type="ECO:0000256" key="6">
    <source>
        <dbReference type="PROSITE-ProRule" id="PRU00182"/>
    </source>
</evidence>
<dbReference type="InterPro" id="IPR050188">
    <property type="entry name" value="RluA_PseudoU_synthase"/>
</dbReference>
<feature type="active site" evidence="5">
    <location>
        <position position="139"/>
    </location>
</feature>
<feature type="domain" description="RNA-binding S4" evidence="8">
    <location>
        <begin position="15"/>
        <end position="79"/>
    </location>
</feature>
<dbReference type="InterPro" id="IPR006224">
    <property type="entry name" value="PsdUridine_synth_RluA-like_CS"/>
</dbReference>
<dbReference type="Proteomes" id="UP000593890">
    <property type="component" value="Chromosome"/>
</dbReference>
<name>A0A7I8D4U5_9FIRM</name>
<dbReference type="InterPro" id="IPR036986">
    <property type="entry name" value="S4_RNA-bd_sf"/>
</dbReference>
<dbReference type="EMBL" id="AP023321">
    <property type="protein sequence ID" value="BCI61065.1"/>
    <property type="molecule type" value="Genomic_DNA"/>
</dbReference>
<dbReference type="InterPro" id="IPR006225">
    <property type="entry name" value="PsdUridine_synth_RluC/D"/>
</dbReference>
<dbReference type="InterPro" id="IPR006145">
    <property type="entry name" value="PsdUridine_synth_RsuA/RluA"/>
</dbReference>
<dbReference type="GO" id="GO:0000455">
    <property type="term" value="P:enzyme-directed rRNA pseudouridine synthesis"/>
    <property type="evidence" value="ECO:0007669"/>
    <property type="project" value="UniProtKB-ARBA"/>
</dbReference>
<evidence type="ECO:0000313" key="9">
    <source>
        <dbReference type="EMBL" id="BCI61065.1"/>
    </source>
</evidence>
<evidence type="ECO:0000256" key="1">
    <source>
        <dbReference type="ARBA" id="ARBA00000073"/>
    </source>
</evidence>
<proteinExistence type="inferred from homology"/>
<dbReference type="PROSITE" id="PS01129">
    <property type="entry name" value="PSI_RLU"/>
    <property type="match status" value="1"/>
</dbReference>
<dbReference type="InterPro" id="IPR002942">
    <property type="entry name" value="S4_RNA-bd"/>
</dbReference>